<feature type="repeat" description="TPR" evidence="3">
    <location>
        <begin position="676"/>
        <end position="709"/>
    </location>
</feature>
<dbReference type="Gene3D" id="1.25.40.10">
    <property type="entry name" value="Tetratricopeptide repeat domain"/>
    <property type="match status" value="2"/>
</dbReference>
<feature type="transmembrane region" description="Helical" evidence="4">
    <location>
        <begin position="9"/>
        <end position="26"/>
    </location>
</feature>
<accession>A0A1G2PR10</accession>
<keyword evidence="1" id="KW-0677">Repeat</keyword>
<feature type="transmembrane region" description="Helical" evidence="4">
    <location>
        <begin position="403"/>
        <end position="420"/>
    </location>
</feature>
<feature type="repeat" description="TPR" evidence="3">
    <location>
        <begin position="710"/>
        <end position="743"/>
    </location>
</feature>
<dbReference type="EMBL" id="MHSW01000029">
    <property type="protein sequence ID" value="OHA50796.1"/>
    <property type="molecule type" value="Genomic_DNA"/>
</dbReference>
<evidence type="ECO:0000256" key="1">
    <source>
        <dbReference type="ARBA" id="ARBA00022737"/>
    </source>
</evidence>
<feature type="transmembrane region" description="Helical" evidence="4">
    <location>
        <begin position="330"/>
        <end position="354"/>
    </location>
</feature>
<keyword evidence="4" id="KW-0472">Membrane</keyword>
<dbReference type="PANTHER" id="PTHR44858">
    <property type="entry name" value="TETRATRICOPEPTIDE REPEAT PROTEIN 6"/>
    <property type="match status" value="1"/>
</dbReference>
<name>A0A1G2PR10_9BACT</name>
<dbReference type="Pfam" id="PF13432">
    <property type="entry name" value="TPR_16"/>
    <property type="match status" value="1"/>
</dbReference>
<proteinExistence type="predicted"/>
<dbReference type="InterPro" id="IPR011990">
    <property type="entry name" value="TPR-like_helical_dom_sf"/>
</dbReference>
<gene>
    <name evidence="5" type="ORF">A3A97_01760</name>
</gene>
<dbReference type="SUPFAM" id="SSF48452">
    <property type="entry name" value="TPR-like"/>
    <property type="match status" value="1"/>
</dbReference>
<evidence type="ECO:0000313" key="5">
    <source>
        <dbReference type="EMBL" id="OHA50796.1"/>
    </source>
</evidence>
<feature type="transmembrane region" description="Helical" evidence="4">
    <location>
        <begin position="470"/>
        <end position="494"/>
    </location>
</feature>
<evidence type="ECO:0000256" key="4">
    <source>
        <dbReference type="SAM" id="Phobius"/>
    </source>
</evidence>
<dbReference type="InterPro" id="IPR019734">
    <property type="entry name" value="TPR_rpt"/>
</dbReference>
<feature type="transmembrane region" description="Helical" evidence="4">
    <location>
        <begin position="241"/>
        <end position="268"/>
    </location>
</feature>
<feature type="transmembrane region" description="Helical" evidence="4">
    <location>
        <begin position="172"/>
        <end position="189"/>
    </location>
</feature>
<comment type="caution">
    <text evidence="5">The sequence shown here is derived from an EMBL/GenBank/DDBJ whole genome shotgun (WGS) entry which is preliminary data.</text>
</comment>
<reference evidence="5 6" key="1">
    <citation type="journal article" date="2016" name="Nat. Commun.">
        <title>Thousands of microbial genomes shed light on interconnected biogeochemical processes in an aquifer system.</title>
        <authorList>
            <person name="Anantharaman K."/>
            <person name="Brown C.T."/>
            <person name="Hug L.A."/>
            <person name="Sharon I."/>
            <person name="Castelle C.J."/>
            <person name="Probst A.J."/>
            <person name="Thomas B.C."/>
            <person name="Singh A."/>
            <person name="Wilkins M.J."/>
            <person name="Karaoz U."/>
            <person name="Brodie E.L."/>
            <person name="Williams K.H."/>
            <person name="Hubbard S.S."/>
            <person name="Banfield J.F."/>
        </authorList>
    </citation>
    <scope>NUCLEOTIDE SEQUENCE [LARGE SCALE GENOMIC DNA]</scope>
</reference>
<keyword evidence="4" id="KW-1133">Transmembrane helix</keyword>
<evidence type="ECO:0000256" key="2">
    <source>
        <dbReference type="ARBA" id="ARBA00022803"/>
    </source>
</evidence>
<dbReference type="PROSITE" id="PS50005">
    <property type="entry name" value="TPR"/>
    <property type="match status" value="2"/>
</dbReference>
<dbReference type="Proteomes" id="UP000176951">
    <property type="component" value="Unassembled WGS sequence"/>
</dbReference>
<dbReference type="SMART" id="SM00028">
    <property type="entry name" value="TPR"/>
    <property type="match status" value="3"/>
</dbReference>
<feature type="transmembrane region" description="Helical" evidence="4">
    <location>
        <begin position="68"/>
        <end position="85"/>
    </location>
</feature>
<evidence type="ECO:0000256" key="3">
    <source>
        <dbReference type="PROSITE-ProRule" id="PRU00339"/>
    </source>
</evidence>
<feature type="transmembrane region" description="Helical" evidence="4">
    <location>
        <begin position="425"/>
        <end position="442"/>
    </location>
</feature>
<organism evidence="5 6">
    <name type="scientific">Candidatus Terrybacteria bacterium RIFCSPLOWO2_01_FULL_40_23</name>
    <dbReference type="NCBI Taxonomy" id="1802366"/>
    <lineage>
        <taxon>Bacteria</taxon>
        <taxon>Candidatus Terryibacteriota</taxon>
    </lineage>
</organism>
<feature type="transmembrane region" description="Helical" evidence="4">
    <location>
        <begin position="129"/>
        <end position="152"/>
    </location>
</feature>
<feature type="transmembrane region" description="Helical" evidence="4">
    <location>
        <begin position="105"/>
        <end position="122"/>
    </location>
</feature>
<keyword evidence="4" id="KW-0812">Transmembrane</keyword>
<evidence type="ECO:0000313" key="6">
    <source>
        <dbReference type="Proteomes" id="UP000176951"/>
    </source>
</evidence>
<protein>
    <submittedName>
        <fullName evidence="5">Uncharacterized protein</fullName>
    </submittedName>
</protein>
<feature type="transmembrane region" description="Helical" evidence="4">
    <location>
        <begin position="201"/>
        <end position="229"/>
    </location>
</feature>
<feature type="transmembrane region" description="Helical" evidence="4">
    <location>
        <begin position="38"/>
        <end position="56"/>
    </location>
</feature>
<dbReference type="AlphaFoldDB" id="A0A1G2PR10"/>
<dbReference type="InterPro" id="IPR050498">
    <property type="entry name" value="Ycf3"/>
</dbReference>
<sequence length="774" mass="85643">MTKSILDRLPIGLIIATVFLTPLFFLPGTPETLEFNKQILIICGSFIALLAILAFSLSRGHISLPRSFAHIAVFLVLFSSFISAIFSQNSNLSFLGFGSGSQEAFLSVLAFVLLYFSILIYFTRRWSLWLLRTLVFSGVLVGLTEIIAISGILKNILSVDFSTVGAPGSTGLFMAATLAISIGGAMFWIGKWQKIATVSSIFIFVAAILIFQDLIWVIFSFSATFMLLLHLLHLRKASSSVLSTVFLGTFIGLSLGFFLFAPLAGLVFSSVEVLPSLSLSLDIARRSLLESPLFGIGQGNWVNAYNLYFPEELNQGSFWNVSFIQSGSKFLTLVVTGGILSFLSWAMFVILVGVGGFKNGYFAYQGFTKNLFSLRSFAFFLRKKQISESNQGLNISVSPNTDIFFPVFFAWFLLVLGQFFMGSNITLEVLFWILSAILLLPLKKENFNVDSGDVQDKDESSFFKFTKDSLAFQIIALTVAILIIASVSVGLIFAKRYAGAIAYNNASKEFSKNNRKGVLDSLKFAVRMEPVNNFYLISLSDVALQAFIEESSSREELNQEKLDRVNEYSALALASAQTLTIKEPQKADNWYLLAKIYVTMNQSGVIEASEKAFEAFAKAIELSPKNPLFVTELGNAQFYSWNSADVNDISDKEKDKLFSEAEKSFKKAIELKKDYAPAHFGLGVLYYREQNYIDAEKEFRAIISYVPASSDAHYLLGLTLDAKGNKPEAIYEFEIVAQLNPDNAEVKKIIENLKAGKAALDGIGSDIPQPNVSE</sequence>
<keyword evidence="2 3" id="KW-0802">TPR repeat</keyword>
<dbReference type="PANTHER" id="PTHR44858:SF1">
    <property type="entry name" value="UDP-N-ACETYLGLUCOSAMINE--PEPTIDE N-ACETYLGLUCOSAMINYLTRANSFERASE SPINDLY-RELATED"/>
    <property type="match status" value="1"/>
</dbReference>